<dbReference type="EMBL" id="BMAV01009981">
    <property type="protein sequence ID" value="GFY54664.1"/>
    <property type="molecule type" value="Genomic_DNA"/>
</dbReference>
<feature type="region of interest" description="Disordered" evidence="1">
    <location>
        <begin position="838"/>
        <end position="861"/>
    </location>
</feature>
<dbReference type="Proteomes" id="UP000886998">
    <property type="component" value="Unassembled WGS sequence"/>
</dbReference>
<protein>
    <submittedName>
        <fullName evidence="2">Uncharacterized protein</fullName>
    </submittedName>
</protein>
<evidence type="ECO:0000313" key="2">
    <source>
        <dbReference type="EMBL" id="GFY54664.1"/>
    </source>
</evidence>
<sequence>MSRSYNSWKETLGVNNSEQRNISFATALFGSGNPKKTCPETQTVESQNVTNRRWISYSPTNRFVTNQPFSKFGHLPTLKQGESLVMPSSSIPLRNYNQVPYFNFENSNKCNQVINFFTTPLSSKAGKGPFGILELKGNANVGQESSQVKIKDNTIKMRRKSFSETRIVTDFDKKSVFSFKTSIWDEATVIEKEEKGASNLIQSLAAVNNTPTSKNSNGIKIEISSRKRNDTRKCQSSPGDASNIVELKRNYQGSTKDFEKLNENIMEKIHKERRLLLEEIKKFFTFYHPEYENAGLKDLPPNLNLMNDNKKRIPENNPREFNFRNQTEVMSGKKSNEEISKMNLEHVSVPTLDKLPEKEDNVEECEKPKIPDDGLQNSQPFERNAKKTESKEEIMKPEVPPLTFTNLLLNDQLCNLEANRNKKTFLYRSFRGISANQDRNSEPFSVESADVCHFNLNNSNKVQNHTACLPPLSNPTHQTNEESVENEDRKDLCENSNLSNFTEQEKWKNSNVSPPGFFSVAQSGGIIDVSTSSSEFWELNSWLTSTSESLSNGTFGSNASDTTNVIHFSSGRDKKSFENISGFRRETLGMENIRSESDNEYRNSLESYESRSASSIDILSRALNANLSMSECADENQKNSSFASSNTTEVCYPKMLSGRDMDLNMPPNCSRNDENKVYNYTRLNSGKHGVKPNFSARSKSKKVNNYLNNKLNFLIPSSTSGKSEDIGPFKFSAPVYNYIDSSECEVCDLNSSSNTVEEFSAKSNSFPKWCYDYDTSYCETSDSFVSSNSTQNFVLFEDSPQPFGSERAGDSSNISNLNLSVSSLNISVESISSQNSASDSCLVTSSSSEDENEQKQLKPGTTSIEFSKETILSNEEDGSFEHRAAKPFANSLLRQTFTKVSSNNRSKGSESKFKLKRVPSRRTINKKKFENGCLYWLKQKRIRNVNHNDSIDYIPISISKKNNCKCRSLKIKFIMPSKAPKSQIGDQRKNYVNTSANHRGPSIRKQQQGNGDSRNAGDVCNGFCSQEIKKVLLEQLSTNEVLSQIGLRVCAYETPVEVLVSTPKKNKKGAYHKILTLCGYED</sequence>
<evidence type="ECO:0000256" key="1">
    <source>
        <dbReference type="SAM" id="MobiDB-lite"/>
    </source>
</evidence>
<organism evidence="2 3">
    <name type="scientific">Trichonephila inaurata madagascariensis</name>
    <dbReference type="NCBI Taxonomy" id="2747483"/>
    <lineage>
        <taxon>Eukaryota</taxon>
        <taxon>Metazoa</taxon>
        <taxon>Ecdysozoa</taxon>
        <taxon>Arthropoda</taxon>
        <taxon>Chelicerata</taxon>
        <taxon>Arachnida</taxon>
        <taxon>Araneae</taxon>
        <taxon>Araneomorphae</taxon>
        <taxon>Entelegynae</taxon>
        <taxon>Araneoidea</taxon>
        <taxon>Nephilidae</taxon>
        <taxon>Trichonephila</taxon>
        <taxon>Trichonephila inaurata</taxon>
    </lineage>
</organism>
<keyword evidence="3" id="KW-1185">Reference proteome</keyword>
<feature type="compositionally biased region" description="Basic and acidic residues" evidence="1">
    <location>
        <begin position="383"/>
        <end position="393"/>
    </location>
</feature>
<reference evidence="2" key="1">
    <citation type="submission" date="2020-08" db="EMBL/GenBank/DDBJ databases">
        <title>Multicomponent nature underlies the extraordinary mechanical properties of spider dragline silk.</title>
        <authorList>
            <person name="Kono N."/>
            <person name="Nakamura H."/>
            <person name="Mori M."/>
            <person name="Yoshida Y."/>
            <person name="Ohtoshi R."/>
            <person name="Malay A.D."/>
            <person name="Moran D.A.P."/>
            <person name="Tomita M."/>
            <person name="Numata K."/>
            <person name="Arakawa K."/>
        </authorList>
    </citation>
    <scope>NUCLEOTIDE SEQUENCE</scope>
</reference>
<feature type="region of interest" description="Disordered" evidence="1">
    <location>
        <begin position="472"/>
        <end position="491"/>
    </location>
</feature>
<evidence type="ECO:0000313" key="3">
    <source>
        <dbReference type="Proteomes" id="UP000886998"/>
    </source>
</evidence>
<feature type="region of interest" description="Disordered" evidence="1">
    <location>
        <begin position="992"/>
        <end position="1014"/>
    </location>
</feature>
<dbReference type="OrthoDB" id="6433171at2759"/>
<comment type="caution">
    <text evidence="2">The sequence shown here is derived from an EMBL/GenBank/DDBJ whole genome shotgun (WGS) entry which is preliminary data.</text>
</comment>
<feature type="compositionally biased region" description="Polar residues" evidence="1">
    <location>
        <begin position="1004"/>
        <end position="1013"/>
    </location>
</feature>
<proteinExistence type="predicted"/>
<dbReference type="AlphaFoldDB" id="A0A8X7C720"/>
<accession>A0A8X7C720</accession>
<feature type="region of interest" description="Disordered" evidence="1">
    <location>
        <begin position="366"/>
        <end position="393"/>
    </location>
</feature>
<feature type="compositionally biased region" description="Polar residues" evidence="1">
    <location>
        <begin position="838"/>
        <end position="847"/>
    </location>
</feature>
<gene>
    <name evidence="2" type="ORF">TNIN_146441</name>
</gene>
<name>A0A8X7C720_9ARAC</name>